<dbReference type="InterPro" id="IPR000639">
    <property type="entry name" value="Epox_hydrolase-like"/>
</dbReference>
<dbReference type="OrthoDB" id="505456at2"/>
<dbReference type="PRINTS" id="PR00412">
    <property type="entry name" value="EPOXHYDRLASE"/>
</dbReference>
<dbReference type="EMBL" id="RSCJ01000026">
    <property type="protein sequence ID" value="RUR75133.1"/>
    <property type="molecule type" value="Genomic_DNA"/>
</dbReference>
<name>A0A3S0ZQ80_CHLFR</name>
<evidence type="ECO:0000313" key="2">
    <source>
        <dbReference type="EMBL" id="RUR75133.1"/>
    </source>
</evidence>
<dbReference type="Pfam" id="PF00561">
    <property type="entry name" value="Abhydrolase_1"/>
    <property type="match status" value="1"/>
</dbReference>
<dbReference type="GO" id="GO:0016787">
    <property type="term" value="F:hydrolase activity"/>
    <property type="evidence" value="ECO:0007669"/>
    <property type="project" value="UniProtKB-KW"/>
</dbReference>
<dbReference type="Proteomes" id="UP000268857">
    <property type="component" value="Unassembled WGS sequence"/>
</dbReference>
<dbReference type="PANTHER" id="PTHR46438">
    <property type="entry name" value="ALPHA/BETA-HYDROLASES SUPERFAMILY PROTEIN"/>
    <property type="match status" value="1"/>
</dbReference>
<keyword evidence="2" id="KW-0378">Hydrolase</keyword>
<dbReference type="RefSeq" id="WP_016873682.1">
    <property type="nucleotide sequence ID" value="NZ_AJLN01000047.1"/>
</dbReference>
<accession>A0A3S0ZQ80</accession>
<dbReference type="InterPro" id="IPR029058">
    <property type="entry name" value="AB_hydrolase_fold"/>
</dbReference>
<comment type="caution">
    <text evidence="2">The sequence shown here is derived from an EMBL/GenBank/DDBJ whole genome shotgun (WGS) entry which is preliminary data.</text>
</comment>
<feature type="domain" description="AB hydrolase-1" evidence="1">
    <location>
        <begin position="35"/>
        <end position="259"/>
    </location>
</feature>
<evidence type="ECO:0000313" key="3">
    <source>
        <dbReference type="Proteomes" id="UP000268857"/>
    </source>
</evidence>
<gene>
    <name evidence="2" type="ORF">PCC6912_49760</name>
</gene>
<protein>
    <submittedName>
        <fullName evidence="2">Alpha/beta hydrolase</fullName>
    </submittedName>
</protein>
<keyword evidence="3" id="KW-1185">Reference proteome</keyword>
<dbReference type="STRING" id="211165.GCA_000317285_01123"/>
<dbReference type="Gene3D" id="3.40.50.1820">
    <property type="entry name" value="alpha/beta hydrolase"/>
    <property type="match status" value="1"/>
</dbReference>
<organism evidence="2 3">
    <name type="scientific">Chlorogloeopsis fritschii PCC 6912</name>
    <dbReference type="NCBI Taxonomy" id="211165"/>
    <lineage>
        <taxon>Bacteria</taxon>
        <taxon>Bacillati</taxon>
        <taxon>Cyanobacteriota</taxon>
        <taxon>Cyanophyceae</taxon>
        <taxon>Nostocales</taxon>
        <taxon>Chlorogloeopsidaceae</taxon>
        <taxon>Chlorogloeopsis</taxon>
    </lineage>
</organism>
<dbReference type="InterPro" id="IPR000073">
    <property type="entry name" value="AB_hydrolase_1"/>
</dbReference>
<sequence>MTVTTQQQLTQDTFEKLFWTWQGYKIQYTVMGTGKPLILVHGFGACIGHWRKNIPALANAGYRVFALDLLGFGGSDKAPINYTTEVWVELLKDFCLAHIQEPTVFVGNSIGALLSLIAVAQHPEIAAGAVLINPAGGLSHRPHELNPPLRVVMTAFNKLVGHPITGTFVFNRIRQKHQIRRTLYQVYRNREAVTDELVDMLYTPSCEPGAQKVFASILTAPPGPTPAEILPKVQCPLLVLWGADDPWTPMTGANIYVEAQKGPFQGEQAQENGKDIKIVPIPNAGHCPHDEVPDVVNSQIVEWLANL</sequence>
<dbReference type="AlphaFoldDB" id="A0A3S0ZQ80"/>
<dbReference type="PANTHER" id="PTHR46438:SF2">
    <property type="entry name" value="ALPHA_BETA-HYDROLASES SUPERFAMILY PROTEIN"/>
    <property type="match status" value="1"/>
</dbReference>
<dbReference type="PRINTS" id="PR00111">
    <property type="entry name" value="ABHYDROLASE"/>
</dbReference>
<reference evidence="2 3" key="1">
    <citation type="journal article" date="2019" name="Genome Biol. Evol.">
        <title>Day and night: Metabolic profiles and evolutionary relationships of six axenic non-marine cyanobacteria.</title>
        <authorList>
            <person name="Will S.E."/>
            <person name="Henke P."/>
            <person name="Boedeker C."/>
            <person name="Huang S."/>
            <person name="Brinkmann H."/>
            <person name="Rohde M."/>
            <person name="Jarek M."/>
            <person name="Friedl T."/>
            <person name="Seufert S."/>
            <person name="Schumacher M."/>
            <person name="Overmann J."/>
            <person name="Neumann-Schaal M."/>
            <person name="Petersen J."/>
        </authorList>
    </citation>
    <scope>NUCLEOTIDE SEQUENCE [LARGE SCALE GENOMIC DNA]</scope>
    <source>
        <strain evidence="2 3">PCC 6912</strain>
    </source>
</reference>
<proteinExistence type="predicted"/>
<evidence type="ECO:0000259" key="1">
    <source>
        <dbReference type="Pfam" id="PF00561"/>
    </source>
</evidence>
<dbReference type="SUPFAM" id="SSF53474">
    <property type="entry name" value="alpha/beta-Hydrolases"/>
    <property type="match status" value="1"/>
</dbReference>